<protein>
    <submittedName>
        <fullName evidence="2">LPXTG-motif cell wall anchor domain-containing protein</fullName>
    </submittedName>
</protein>
<dbReference type="STRING" id="478744.SAMN05444359_11917"/>
<evidence type="ECO:0000256" key="1">
    <source>
        <dbReference type="SAM" id="Phobius"/>
    </source>
</evidence>
<dbReference type="Proteomes" id="UP000199021">
    <property type="component" value="Unassembled WGS sequence"/>
</dbReference>
<feature type="transmembrane region" description="Helical" evidence="1">
    <location>
        <begin position="20"/>
        <end position="39"/>
    </location>
</feature>
<keyword evidence="1" id="KW-1133">Transmembrane helix</keyword>
<keyword evidence="1" id="KW-0812">Transmembrane</keyword>
<proteinExistence type="predicted"/>
<organism evidence="2 3">
    <name type="scientific">Neolewinella agarilytica</name>
    <dbReference type="NCBI Taxonomy" id="478744"/>
    <lineage>
        <taxon>Bacteria</taxon>
        <taxon>Pseudomonadati</taxon>
        <taxon>Bacteroidota</taxon>
        <taxon>Saprospiria</taxon>
        <taxon>Saprospirales</taxon>
        <taxon>Lewinellaceae</taxon>
        <taxon>Neolewinella</taxon>
    </lineage>
</organism>
<keyword evidence="3" id="KW-1185">Reference proteome</keyword>
<reference evidence="3" key="1">
    <citation type="submission" date="2016-10" db="EMBL/GenBank/DDBJ databases">
        <authorList>
            <person name="Varghese N."/>
            <person name="Submissions S."/>
        </authorList>
    </citation>
    <scope>NUCLEOTIDE SEQUENCE [LARGE SCALE GENOMIC DNA]</scope>
    <source>
        <strain evidence="3">DSM 24740</strain>
    </source>
</reference>
<evidence type="ECO:0000313" key="3">
    <source>
        <dbReference type="Proteomes" id="UP000199021"/>
    </source>
</evidence>
<dbReference type="OrthoDB" id="9934150at2"/>
<dbReference type="NCBIfam" id="TIGR01167">
    <property type="entry name" value="LPXTG_anchor"/>
    <property type="match status" value="1"/>
</dbReference>
<keyword evidence="1" id="KW-0472">Membrane</keyword>
<evidence type="ECO:0000313" key="2">
    <source>
        <dbReference type="EMBL" id="SEQ92291.1"/>
    </source>
</evidence>
<gene>
    <name evidence="2" type="ORF">SAMN05444359_11917</name>
</gene>
<accession>A0A1H9JZ97</accession>
<dbReference type="EMBL" id="FOFB01000019">
    <property type="protein sequence ID" value="SEQ92291.1"/>
    <property type="molecule type" value="Genomic_DNA"/>
</dbReference>
<dbReference type="InParanoid" id="A0A1H9JZ97"/>
<sequence>MRQLFLKFPSILAGNGDATSYLVLAGIILLVGAIFYFVYRTMQADQGAD</sequence>
<name>A0A1H9JZ97_9BACT</name>
<dbReference type="RefSeq" id="WP_139211917.1">
    <property type="nucleotide sequence ID" value="NZ_FOFB01000019.1"/>
</dbReference>
<dbReference type="AlphaFoldDB" id="A0A1H9JZ97"/>